<organism evidence="3 4">
    <name type="scientific">Streptomyces aidingensis</name>
    <dbReference type="NCBI Taxonomy" id="910347"/>
    <lineage>
        <taxon>Bacteria</taxon>
        <taxon>Bacillati</taxon>
        <taxon>Actinomycetota</taxon>
        <taxon>Actinomycetes</taxon>
        <taxon>Kitasatosporales</taxon>
        <taxon>Streptomycetaceae</taxon>
        <taxon>Streptomyces</taxon>
    </lineage>
</organism>
<dbReference type="PROSITE" id="PS51257">
    <property type="entry name" value="PROKAR_LIPOPROTEIN"/>
    <property type="match status" value="1"/>
</dbReference>
<gene>
    <name evidence="3" type="ORF">SAMN05421773_101258</name>
</gene>
<dbReference type="OrthoDB" id="4319873at2"/>
<feature type="compositionally biased region" description="Gly residues" evidence="1">
    <location>
        <begin position="58"/>
        <end position="68"/>
    </location>
</feature>
<evidence type="ECO:0008006" key="5">
    <source>
        <dbReference type="Google" id="ProtNLM"/>
    </source>
</evidence>
<evidence type="ECO:0000256" key="2">
    <source>
        <dbReference type="SAM" id="SignalP"/>
    </source>
</evidence>
<evidence type="ECO:0000313" key="3">
    <source>
        <dbReference type="EMBL" id="SFB85134.1"/>
    </source>
</evidence>
<reference evidence="3 4" key="1">
    <citation type="submission" date="2016-10" db="EMBL/GenBank/DDBJ databases">
        <authorList>
            <person name="de Groot N.N."/>
        </authorList>
    </citation>
    <scope>NUCLEOTIDE SEQUENCE [LARGE SCALE GENOMIC DNA]</scope>
    <source>
        <strain evidence="3 4">CGMCC 4.5739</strain>
    </source>
</reference>
<dbReference type="STRING" id="910347.SAMN05421773_101258"/>
<feature type="compositionally biased region" description="Low complexity" evidence="1">
    <location>
        <begin position="69"/>
        <end position="87"/>
    </location>
</feature>
<dbReference type="AlphaFoldDB" id="A0A1I1EDA2"/>
<protein>
    <recommendedName>
        <fullName evidence="5">DUF4352 domain-containing protein</fullName>
    </recommendedName>
</protein>
<sequence length="221" mass="22411">MGEKATGYRSRGTRFPAIVVAAVALSVAGLTACEDPYFEGDGVPSESVESPAPDEGGTEGGGGGGKEPGGPAEETAAASCAEAPDASSGDDPGGAPPVLDAGETYGYANGLEVTVGEAEPYTPSAEADDTGERVYRFLVTVDNCGDTANETIFAFQGWAGGMEATEIYDPALAVDPVGVLAPGETFAAYVVFDVPAGPDWLDVIVDPLPAELEHSYWALGL</sequence>
<name>A0A1I1EDA2_9ACTN</name>
<proteinExistence type="predicted"/>
<feature type="region of interest" description="Disordered" evidence="1">
    <location>
        <begin position="38"/>
        <end position="101"/>
    </location>
</feature>
<keyword evidence="2" id="KW-0732">Signal</keyword>
<feature type="signal peptide" evidence="2">
    <location>
        <begin position="1"/>
        <end position="32"/>
    </location>
</feature>
<accession>A0A1I1EDA2</accession>
<dbReference type="EMBL" id="FOLM01000001">
    <property type="protein sequence ID" value="SFB85134.1"/>
    <property type="molecule type" value="Genomic_DNA"/>
</dbReference>
<feature type="chain" id="PRO_5039499415" description="DUF4352 domain-containing protein" evidence="2">
    <location>
        <begin position="33"/>
        <end position="221"/>
    </location>
</feature>
<dbReference type="Proteomes" id="UP000199207">
    <property type="component" value="Unassembled WGS sequence"/>
</dbReference>
<keyword evidence="4" id="KW-1185">Reference proteome</keyword>
<evidence type="ECO:0000313" key="4">
    <source>
        <dbReference type="Proteomes" id="UP000199207"/>
    </source>
</evidence>
<evidence type="ECO:0000256" key="1">
    <source>
        <dbReference type="SAM" id="MobiDB-lite"/>
    </source>
</evidence>